<evidence type="ECO:0000256" key="1">
    <source>
        <dbReference type="SAM" id="MobiDB-lite"/>
    </source>
</evidence>
<sequence length="88" mass="9797">MMLSPDQAEADLSWTQSDPETMPSRRSTARPTPPERGSGWRRSSRGLRGAEENYSPPLPLTRNSPRSRSSGLAICYILLSNHVLDSKK</sequence>
<dbReference type="AlphaFoldDB" id="A0A3B4U3Z9"/>
<reference evidence="2" key="2">
    <citation type="submission" date="2025-09" db="UniProtKB">
        <authorList>
            <consortium name="Ensembl"/>
        </authorList>
    </citation>
    <scope>IDENTIFICATION</scope>
</reference>
<accession>A0A3B4U3Z9</accession>
<proteinExistence type="predicted"/>
<dbReference type="Ensembl" id="ENSSDUT00000013567.1">
    <property type="protein sequence ID" value="ENSSDUP00000013324.1"/>
    <property type="gene ID" value="ENSSDUG00000009674.1"/>
</dbReference>
<protein>
    <submittedName>
        <fullName evidence="2">Uncharacterized protein</fullName>
    </submittedName>
</protein>
<organism evidence="2 3">
    <name type="scientific">Seriola dumerili</name>
    <name type="common">Greater amberjack</name>
    <name type="synonym">Caranx dumerili</name>
    <dbReference type="NCBI Taxonomy" id="41447"/>
    <lineage>
        <taxon>Eukaryota</taxon>
        <taxon>Metazoa</taxon>
        <taxon>Chordata</taxon>
        <taxon>Craniata</taxon>
        <taxon>Vertebrata</taxon>
        <taxon>Euteleostomi</taxon>
        <taxon>Actinopterygii</taxon>
        <taxon>Neopterygii</taxon>
        <taxon>Teleostei</taxon>
        <taxon>Neoteleostei</taxon>
        <taxon>Acanthomorphata</taxon>
        <taxon>Carangaria</taxon>
        <taxon>Carangiformes</taxon>
        <taxon>Carangidae</taxon>
        <taxon>Seriola</taxon>
    </lineage>
</organism>
<feature type="compositionally biased region" description="Low complexity" evidence="1">
    <location>
        <begin position="24"/>
        <end position="41"/>
    </location>
</feature>
<keyword evidence="3" id="KW-1185">Reference proteome</keyword>
<evidence type="ECO:0000313" key="2">
    <source>
        <dbReference type="Ensembl" id="ENSSDUP00000013324.1"/>
    </source>
</evidence>
<evidence type="ECO:0000313" key="3">
    <source>
        <dbReference type="Proteomes" id="UP000261420"/>
    </source>
</evidence>
<dbReference type="Proteomes" id="UP000261420">
    <property type="component" value="Unplaced"/>
</dbReference>
<name>A0A3B4U3Z9_SERDU</name>
<reference evidence="2" key="1">
    <citation type="submission" date="2025-08" db="UniProtKB">
        <authorList>
            <consortium name="Ensembl"/>
        </authorList>
    </citation>
    <scope>IDENTIFICATION</scope>
</reference>
<feature type="region of interest" description="Disordered" evidence="1">
    <location>
        <begin position="1"/>
        <end position="68"/>
    </location>
</feature>